<evidence type="ECO:0000256" key="3">
    <source>
        <dbReference type="ARBA" id="ARBA00022741"/>
    </source>
</evidence>
<dbReference type="InterPro" id="IPR017871">
    <property type="entry name" value="ABC_transporter-like_CS"/>
</dbReference>
<dbReference type="Proteomes" id="UP000823894">
    <property type="component" value="Unassembled WGS sequence"/>
</dbReference>
<dbReference type="InterPro" id="IPR003593">
    <property type="entry name" value="AAA+_ATPase"/>
</dbReference>
<sequence length="216" mass="23608">MLIQIENATKRIKGAVVIDRISMRMESGKVFGLRGINGSGKTMLMRLVAGLIRPTEGRILIDGKELGKDMDFPDDMGLLIENPAFLGGYSGLQNLKLLASIRETAGEDEIRSAITRVGLDPDSRKKYRKYSLGMKQRLGIAGAVFERPALLILDEPTNALDAAGVEMLRGIVREEKERGALVILSCHDTDLLEGMADEIYFLENGRVVSVESGEGS</sequence>
<dbReference type="Pfam" id="PF00005">
    <property type="entry name" value="ABC_tran"/>
    <property type="match status" value="1"/>
</dbReference>
<evidence type="ECO:0000259" key="5">
    <source>
        <dbReference type="PROSITE" id="PS50893"/>
    </source>
</evidence>
<evidence type="ECO:0000313" key="6">
    <source>
        <dbReference type="EMBL" id="HJC37992.1"/>
    </source>
</evidence>
<keyword evidence="3" id="KW-0547">Nucleotide-binding</keyword>
<dbReference type="InterPro" id="IPR003439">
    <property type="entry name" value="ABC_transporter-like_ATP-bd"/>
</dbReference>
<protein>
    <submittedName>
        <fullName evidence="6">ABC transporter ATP-binding protein</fullName>
    </submittedName>
</protein>
<dbReference type="PANTHER" id="PTHR43335:SF4">
    <property type="entry name" value="ABC TRANSPORTER, ATP-BINDING PROTEIN"/>
    <property type="match status" value="1"/>
</dbReference>
<dbReference type="PANTHER" id="PTHR43335">
    <property type="entry name" value="ABC TRANSPORTER, ATP-BINDING PROTEIN"/>
    <property type="match status" value="1"/>
</dbReference>
<name>A0A9D2SWT0_9FIRM</name>
<proteinExistence type="inferred from homology"/>
<reference evidence="6" key="1">
    <citation type="journal article" date="2021" name="PeerJ">
        <title>Extensive microbial diversity within the chicken gut microbiome revealed by metagenomics and culture.</title>
        <authorList>
            <person name="Gilroy R."/>
            <person name="Ravi A."/>
            <person name="Getino M."/>
            <person name="Pursley I."/>
            <person name="Horton D.L."/>
            <person name="Alikhan N.F."/>
            <person name="Baker D."/>
            <person name="Gharbi K."/>
            <person name="Hall N."/>
            <person name="Watson M."/>
            <person name="Adriaenssens E.M."/>
            <person name="Foster-Nyarko E."/>
            <person name="Jarju S."/>
            <person name="Secka A."/>
            <person name="Antonio M."/>
            <person name="Oren A."/>
            <person name="Chaudhuri R.R."/>
            <person name="La Ragione R."/>
            <person name="Hildebrand F."/>
            <person name="Pallen M.J."/>
        </authorList>
    </citation>
    <scope>NUCLEOTIDE SEQUENCE</scope>
    <source>
        <strain evidence="6">ChiGjej1B1-1692</strain>
    </source>
</reference>
<dbReference type="AlphaFoldDB" id="A0A9D2SWT0"/>
<evidence type="ECO:0000256" key="1">
    <source>
        <dbReference type="ARBA" id="ARBA00005417"/>
    </source>
</evidence>
<dbReference type="SMART" id="SM00382">
    <property type="entry name" value="AAA"/>
    <property type="match status" value="1"/>
</dbReference>
<organism evidence="6 7">
    <name type="scientific">Candidatus Mediterraneibacter faecigallinarum</name>
    <dbReference type="NCBI Taxonomy" id="2838669"/>
    <lineage>
        <taxon>Bacteria</taxon>
        <taxon>Bacillati</taxon>
        <taxon>Bacillota</taxon>
        <taxon>Clostridia</taxon>
        <taxon>Lachnospirales</taxon>
        <taxon>Lachnospiraceae</taxon>
        <taxon>Mediterraneibacter</taxon>
    </lineage>
</organism>
<evidence type="ECO:0000256" key="4">
    <source>
        <dbReference type="ARBA" id="ARBA00022840"/>
    </source>
</evidence>
<dbReference type="GO" id="GO:0016887">
    <property type="term" value="F:ATP hydrolysis activity"/>
    <property type="evidence" value="ECO:0007669"/>
    <property type="project" value="InterPro"/>
</dbReference>
<dbReference type="SUPFAM" id="SSF52540">
    <property type="entry name" value="P-loop containing nucleoside triphosphate hydrolases"/>
    <property type="match status" value="1"/>
</dbReference>
<accession>A0A9D2SWT0</accession>
<keyword evidence="4 6" id="KW-0067">ATP-binding</keyword>
<keyword evidence="2" id="KW-0813">Transport</keyword>
<dbReference type="EMBL" id="DWWK01000035">
    <property type="protein sequence ID" value="HJC37992.1"/>
    <property type="molecule type" value="Genomic_DNA"/>
</dbReference>
<reference evidence="6" key="2">
    <citation type="submission" date="2021-04" db="EMBL/GenBank/DDBJ databases">
        <authorList>
            <person name="Gilroy R."/>
        </authorList>
    </citation>
    <scope>NUCLEOTIDE SEQUENCE</scope>
    <source>
        <strain evidence="6">ChiGjej1B1-1692</strain>
    </source>
</reference>
<comment type="similarity">
    <text evidence="1">Belongs to the ABC transporter superfamily.</text>
</comment>
<evidence type="ECO:0000313" key="7">
    <source>
        <dbReference type="Proteomes" id="UP000823894"/>
    </source>
</evidence>
<dbReference type="Gene3D" id="3.40.50.300">
    <property type="entry name" value="P-loop containing nucleotide triphosphate hydrolases"/>
    <property type="match status" value="1"/>
</dbReference>
<feature type="domain" description="ABC transporter" evidence="5">
    <location>
        <begin position="3"/>
        <end position="216"/>
    </location>
</feature>
<dbReference type="PROSITE" id="PS50893">
    <property type="entry name" value="ABC_TRANSPORTER_2"/>
    <property type="match status" value="1"/>
</dbReference>
<comment type="caution">
    <text evidence="6">The sequence shown here is derived from an EMBL/GenBank/DDBJ whole genome shotgun (WGS) entry which is preliminary data.</text>
</comment>
<dbReference type="GO" id="GO:0005524">
    <property type="term" value="F:ATP binding"/>
    <property type="evidence" value="ECO:0007669"/>
    <property type="project" value="UniProtKB-KW"/>
</dbReference>
<gene>
    <name evidence="6" type="ORF">H9757_02850</name>
</gene>
<dbReference type="PROSITE" id="PS00211">
    <property type="entry name" value="ABC_TRANSPORTER_1"/>
    <property type="match status" value="1"/>
</dbReference>
<dbReference type="InterPro" id="IPR027417">
    <property type="entry name" value="P-loop_NTPase"/>
</dbReference>
<evidence type="ECO:0000256" key="2">
    <source>
        <dbReference type="ARBA" id="ARBA00022448"/>
    </source>
</evidence>